<evidence type="ECO:0000313" key="5">
    <source>
        <dbReference type="EMBL" id="RKS75730.1"/>
    </source>
</evidence>
<dbReference type="InterPro" id="IPR019887">
    <property type="entry name" value="Tscrpt_reg_AsnC/Lrp_C"/>
</dbReference>
<proteinExistence type="predicted"/>
<gene>
    <name evidence="5" type="ORF">CLV35_2207</name>
</gene>
<protein>
    <submittedName>
        <fullName evidence="5">Lrp/AsnC family leucine-responsive transcriptional regulator</fullName>
    </submittedName>
</protein>
<evidence type="ECO:0000256" key="2">
    <source>
        <dbReference type="ARBA" id="ARBA00023125"/>
    </source>
</evidence>
<dbReference type="Pfam" id="PF01037">
    <property type="entry name" value="AsnC_trans_reg"/>
    <property type="match status" value="1"/>
</dbReference>
<feature type="domain" description="HTH asnC-type" evidence="4">
    <location>
        <begin position="16"/>
        <end position="77"/>
    </location>
</feature>
<dbReference type="PANTHER" id="PTHR30154">
    <property type="entry name" value="LEUCINE-RESPONSIVE REGULATORY PROTEIN"/>
    <property type="match status" value="1"/>
</dbReference>
<keyword evidence="3" id="KW-0804">Transcription</keyword>
<dbReference type="SUPFAM" id="SSF46785">
    <property type="entry name" value="Winged helix' DNA-binding domain"/>
    <property type="match status" value="1"/>
</dbReference>
<dbReference type="EMBL" id="RBWV01000011">
    <property type="protein sequence ID" value="RKS75730.1"/>
    <property type="molecule type" value="Genomic_DNA"/>
</dbReference>
<dbReference type="InParanoid" id="A0A420XR28"/>
<dbReference type="CDD" id="cd00090">
    <property type="entry name" value="HTH_ARSR"/>
    <property type="match status" value="1"/>
</dbReference>
<dbReference type="SUPFAM" id="SSF54909">
    <property type="entry name" value="Dimeric alpha+beta barrel"/>
    <property type="match status" value="1"/>
</dbReference>
<dbReference type="InterPro" id="IPR000485">
    <property type="entry name" value="AsnC-type_HTH_dom"/>
</dbReference>
<reference evidence="5 6" key="1">
    <citation type="submission" date="2018-10" db="EMBL/GenBank/DDBJ databases">
        <title>Genomic Encyclopedia of Archaeal and Bacterial Type Strains, Phase II (KMG-II): from individual species to whole genera.</title>
        <authorList>
            <person name="Goeker M."/>
        </authorList>
    </citation>
    <scope>NUCLEOTIDE SEQUENCE [LARGE SCALE GENOMIC DNA]</scope>
    <source>
        <strain evidence="5 6">RP-AC37</strain>
    </source>
</reference>
<dbReference type="Gene3D" id="3.30.70.920">
    <property type="match status" value="1"/>
</dbReference>
<dbReference type="InterPro" id="IPR036388">
    <property type="entry name" value="WH-like_DNA-bd_sf"/>
</dbReference>
<dbReference type="Gene3D" id="1.10.10.10">
    <property type="entry name" value="Winged helix-like DNA-binding domain superfamily/Winged helix DNA-binding domain"/>
    <property type="match status" value="1"/>
</dbReference>
<evidence type="ECO:0000256" key="1">
    <source>
        <dbReference type="ARBA" id="ARBA00023015"/>
    </source>
</evidence>
<evidence type="ECO:0000256" key="3">
    <source>
        <dbReference type="ARBA" id="ARBA00023163"/>
    </source>
</evidence>
<accession>A0A420XR28</accession>
<dbReference type="GO" id="GO:0005829">
    <property type="term" value="C:cytosol"/>
    <property type="evidence" value="ECO:0007669"/>
    <property type="project" value="TreeGrafter"/>
</dbReference>
<dbReference type="PRINTS" id="PR00033">
    <property type="entry name" value="HTHASNC"/>
</dbReference>
<dbReference type="InterPro" id="IPR011008">
    <property type="entry name" value="Dimeric_a/b-barrel"/>
</dbReference>
<sequence>MTCTVPVVPTNPRLTLDRTDGLIVECLQRDARMSIADLARTVSLSSSATAERLRRLLEAGVITGYSAVLSPESLGYQITAFVRVAYPSGTYKPFHDLLDSTPEIVEAHHVTGNECFIVKTLARSMKDLERITGRLATLGSITTHVVYSSPLPRRNLAPAAE</sequence>
<keyword evidence="6" id="KW-1185">Reference proteome</keyword>
<dbReference type="InterPro" id="IPR036390">
    <property type="entry name" value="WH_DNA-bd_sf"/>
</dbReference>
<comment type="caution">
    <text evidence="5">The sequence shown here is derived from an EMBL/GenBank/DDBJ whole genome shotgun (WGS) entry which is preliminary data.</text>
</comment>
<organism evidence="5 6">
    <name type="scientific">Motilibacter peucedani</name>
    <dbReference type="NCBI Taxonomy" id="598650"/>
    <lineage>
        <taxon>Bacteria</taxon>
        <taxon>Bacillati</taxon>
        <taxon>Actinomycetota</taxon>
        <taxon>Actinomycetes</taxon>
        <taxon>Motilibacterales</taxon>
        <taxon>Motilibacteraceae</taxon>
        <taxon>Motilibacter</taxon>
    </lineage>
</organism>
<dbReference type="InterPro" id="IPR011991">
    <property type="entry name" value="ArsR-like_HTH"/>
</dbReference>
<dbReference type="InterPro" id="IPR019888">
    <property type="entry name" value="Tscrpt_reg_AsnC-like"/>
</dbReference>
<dbReference type="Proteomes" id="UP000281955">
    <property type="component" value="Unassembled WGS sequence"/>
</dbReference>
<dbReference type="AlphaFoldDB" id="A0A420XR28"/>
<keyword evidence="1" id="KW-0805">Transcription regulation</keyword>
<dbReference type="SMART" id="SM00344">
    <property type="entry name" value="HTH_ASNC"/>
    <property type="match status" value="1"/>
</dbReference>
<dbReference type="PANTHER" id="PTHR30154:SF53">
    <property type="entry name" value="HTH-TYPE TRANSCRIPTIONAL REGULATOR LRPC"/>
    <property type="match status" value="1"/>
</dbReference>
<dbReference type="GO" id="GO:0043200">
    <property type="term" value="P:response to amino acid"/>
    <property type="evidence" value="ECO:0007669"/>
    <property type="project" value="TreeGrafter"/>
</dbReference>
<dbReference type="PROSITE" id="PS50956">
    <property type="entry name" value="HTH_ASNC_2"/>
    <property type="match status" value="1"/>
</dbReference>
<dbReference type="Pfam" id="PF13412">
    <property type="entry name" value="HTH_24"/>
    <property type="match status" value="1"/>
</dbReference>
<keyword evidence="2" id="KW-0238">DNA-binding</keyword>
<dbReference type="GO" id="GO:0043565">
    <property type="term" value="F:sequence-specific DNA binding"/>
    <property type="evidence" value="ECO:0007669"/>
    <property type="project" value="InterPro"/>
</dbReference>
<evidence type="ECO:0000259" key="4">
    <source>
        <dbReference type="PROSITE" id="PS50956"/>
    </source>
</evidence>
<name>A0A420XR28_9ACTN</name>
<evidence type="ECO:0000313" key="6">
    <source>
        <dbReference type="Proteomes" id="UP000281955"/>
    </source>
</evidence>